<feature type="transmembrane region" description="Helical" evidence="1">
    <location>
        <begin position="168"/>
        <end position="189"/>
    </location>
</feature>
<name>A0A4D6EG36_9VIRU</name>
<proteinExistence type="predicted"/>
<gene>
    <name evidence="2" type="ORF">pclt_cds_213</name>
</gene>
<evidence type="ECO:0000313" key="2">
    <source>
        <dbReference type="EMBL" id="QBZ80811.1"/>
    </source>
</evidence>
<evidence type="ECO:0000313" key="3">
    <source>
        <dbReference type="Proteomes" id="UP001237152"/>
    </source>
</evidence>
<keyword evidence="1" id="KW-0812">Transmembrane</keyword>
<keyword evidence="1" id="KW-1133">Transmembrane helix</keyword>
<protein>
    <submittedName>
        <fullName evidence="2">Uncharacterized protein</fullName>
    </submittedName>
</protein>
<keyword evidence="1" id="KW-0472">Membrane</keyword>
<reference evidence="2" key="1">
    <citation type="journal article" date="2019" name="Front. Microbiol.">
        <title>Pandoravirus Celtis Illustrates the Microevolution Processes at Work in the Giant Pandoraviridae Genomes.</title>
        <authorList>
            <person name="Legendre M."/>
            <person name="Alempic J.M."/>
            <person name="Philippe N."/>
            <person name="Lartigue A."/>
            <person name="Jeudy S."/>
            <person name="Poirot O."/>
            <person name="Ta N.T."/>
            <person name="Nin S."/>
            <person name="Coute Y."/>
            <person name="Abergel C."/>
            <person name="Claverie J.M."/>
        </authorList>
    </citation>
    <scope>NUCLEOTIDE SEQUENCE</scope>
</reference>
<dbReference type="EMBL" id="MK174290">
    <property type="protein sequence ID" value="QBZ80811.1"/>
    <property type="molecule type" value="Genomic_DNA"/>
</dbReference>
<sequence length="252" mass="26613">MSANAMYFDPVAQQRNAATAAAIEQARQQRAVARAQSPVMPAAASNDVFIIVDGGANECPGSPALPPHSPQPAPLPQSPVMVAAPPPSAAAAYIPQSPIAAPYMPMSPYAGYAPAYAPYMGAPTAAGPYYAPAIAAAAAAASAHGADAARAAGVVAECRPDARPRSCVWPWIILLVVLALLAVLAWRYFAQHGGIGSHHHHHDKQQQQQRQQQDDLYANGENVERRETVRSVLTTAPPASWTRLVERANFMD</sequence>
<evidence type="ECO:0000256" key="1">
    <source>
        <dbReference type="SAM" id="Phobius"/>
    </source>
</evidence>
<dbReference type="Proteomes" id="UP001237152">
    <property type="component" value="Segment"/>
</dbReference>
<organism evidence="2 3">
    <name type="scientific">Pandoravirus celtis</name>
    <dbReference type="NCBI Taxonomy" id="2568002"/>
    <lineage>
        <taxon>Viruses</taxon>
        <taxon>Pandoravirus</taxon>
    </lineage>
</organism>
<accession>A0A4D6EG36</accession>